<feature type="non-terminal residue" evidence="1">
    <location>
        <position position="54"/>
    </location>
</feature>
<comment type="caution">
    <text evidence="1">The sequence shown here is derived from an EMBL/GenBank/DDBJ whole genome shotgun (WGS) entry which is preliminary data.</text>
</comment>
<dbReference type="AlphaFoldDB" id="A0ABD0PJH7"/>
<dbReference type="PANTHER" id="PTHR22968:SF12">
    <property type="entry name" value="SERINE_THREONINE-PROTEIN KINASE D2"/>
    <property type="match status" value="1"/>
</dbReference>
<name>A0ABD0PJH7_CIRMR</name>
<dbReference type="GO" id="GO:0004674">
    <property type="term" value="F:protein serine/threonine kinase activity"/>
    <property type="evidence" value="ECO:0007669"/>
    <property type="project" value="UniProtKB-KW"/>
</dbReference>
<evidence type="ECO:0000313" key="1">
    <source>
        <dbReference type="EMBL" id="KAL0174009.1"/>
    </source>
</evidence>
<gene>
    <name evidence="1" type="ORF">M9458_029977</name>
</gene>
<dbReference type="EMBL" id="JAMKFB020000015">
    <property type="protein sequence ID" value="KAL0174009.1"/>
    <property type="molecule type" value="Genomic_DNA"/>
</dbReference>
<dbReference type="GO" id="GO:0008270">
    <property type="term" value="F:zinc ion binding"/>
    <property type="evidence" value="ECO:0007669"/>
    <property type="project" value="UniProtKB-KW"/>
</dbReference>
<dbReference type="Gene3D" id="1.10.510.10">
    <property type="entry name" value="Transferase(Phosphotransferase) domain 1"/>
    <property type="match status" value="1"/>
</dbReference>
<dbReference type="PANTHER" id="PTHR22968">
    <property type="entry name" value="PROTEIN KINASE C, MU"/>
    <property type="match status" value="1"/>
</dbReference>
<dbReference type="SUPFAM" id="SSF56112">
    <property type="entry name" value="Protein kinase-like (PK-like)"/>
    <property type="match status" value="1"/>
</dbReference>
<evidence type="ECO:0000313" key="2">
    <source>
        <dbReference type="Proteomes" id="UP001529510"/>
    </source>
</evidence>
<proteinExistence type="predicted"/>
<reference evidence="1 2" key="1">
    <citation type="submission" date="2024-05" db="EMBL/GenBank/DDBJ databases">
        <title>Genome sequencing and assembly of Indian major carp, Cirrhinus mrigala (Hamilton, 1822).</title>
        <authorList>
            <person name="Mohindra V."/>
            <person name="Chowdhury L.M."/>
            <person name="Lal K."/>
            <person name="Jena J.K."/>
        </authorList>
    </citation>
    <scope>NUCLEOTIDE SEQUENCE [LARGE SCALE GENOMIC DNA]</scope>
    <source>
        <strain evidence="1">CM1030</strain>
        <tissue evidence="1">Blood</tissue>
    </source>
</reference>
<accession>A0ABD0PJH7</accession>
<dbReference type="InterPro" id="IPR011009">
    <property type="entry name" value="Kinase-like_dom_sf"/>
</dbReference>
<organism evidence="1 2">
    <name type="scientific">Cirrhinus mrigala</name>
    <name type="common">Mrigala</name>
    <dbReference type="NCBI Taxonomy" id="683832"/>
    <lineage>
        <taxon>Eukaryota</taxon>
        <taxon>Metazoa</taxon>
        <taxon>Chordata</taxon>
        <taxon>Craniata</taxon>
        <taxon>Vertebrata</taxon>
        <taxon>Euteleostomi</taxon>
        <taxon>Actinopterygii</taxon>
        <taxon>Neopterygii</taxon>
        <taxon>Teleostei</taxon>
        <taxon>Ostariophysi</taxon>
        <taxon>Cypriniformes</taxon>
        <taxon>Cyprinidae</taxon>
        <taxon>Labeoninae</taxon>
        <taxon>Labeonini</taxon>
        <taxon>Cirrhinus</taxon>
    </lineage>
</organism>
<feature type="non-terminal residue" evidence="1">
    <location>
        <position position="1"/>
    </location>
</feature>
<sequence>SLRHLGIVNLECMFETPEKVFVVMEKLHGDMLEMILSSEKGRLPERLTKFLITQ</sequence>
<dbReference type="Proteomes" id="UP001529510">
    <property type="component" value="Unassembled WGS sequence"/>
</dbReference>
<protein>
    <submittedName>
        <fullName evidence="1">Uncharacterized protein</fullName>
    </submittedName>
</protein>
<dbReference type="GO" id="GO:0005737">
    <property type="term" value="C:cytoplasm"/>
    <property type="evidence" value="ECO:0007669"/>
    <property type="project" value="UniProtKB-SubCell"/>
</dbReference>
<keyword evidence="2" id="KW-1185">Reference proteome</keyword>